<name>A0A2T7P9X4_POMCA</name>
<evidence type="ECO:0000256" key="2">
    <source>
        <dbReference type="ARBA" id="ARBA00007798"/>
    </source>
</evidence>
<evidence type="ECO:0000256" key="6">
    <source>
        <dbReference type="ARBA" id="ARBA00023163"/>
    </source>
</evidence>
<dbReference type="AlphaFoldDB" id="A0A2T7P9X4"/>
<comment type="caution">
    <text evidence="10">The sequence shown here is derived from an EMBL/GenBank/DDBJ whole genome shotgun (WGS) entry which is preliminary data.</text>
</comment>
<feature type="compositionally biased region" description="Basic and acidic residues" evidence="8">
    <location>
        <begin position="130"/>
        <end position="145"/>
    </location>
</feature>
<feature type="domain" description="Transcription elongation factor Eaf N-terminal" evidence="9">
    <location>
        <begin position="9"/>
        <end position="85"/>
    </location>
</feature>
<gene>
    <name evidence="10" type="ORF">C0Q70_09482</name>
</gene>
<keyword evidence="5" id="KW-0010">Activator</keyword>
<evidence type="ECO:0000256" key="1">
    <source>
        <dbReference type="ARBA" id="ARBA00004123"/>
    </source>
</evidence>
<evidence type="ECO:0000313" key="11">
    <source>
        <dbReference type="Proteomes" id="UP000245119"/>
    </source>
</evidence>
<keyword evidence="7" id="KW-0539">Nucleus</keyword>
<dbReference type="InterPro" id="IPR027093">
    <property type="entry name" value="EAF_fam"/>
</dbReference>
<keyword evidence="3" id="KW-0597">Phosphoprotein</keyword>
<evidence type="ECO:0000256" key="4">
    <source>
        <dbReference type="ARBA" id="ARBA00023015"/>
    </source>
</evidence>
<sequence length="200" mass="21375">MLKIHSTDDFKPASVDTSKEAKVEVGEGHQVTVTVPHVAGAGTSHTVFKGNKKPTAKECVLIIDHETGTYTLEKLDQSVLVKKTRFEGSGKNHRPTTPVDAKKSSPSKGKNSKSSPSSMRDSPSITPLHSDADKADDIARIHDLSSDSDASEDEDMVEVPDGTSNGVYQNGFGQPTPTYTSVDSMLKDDLELSESGSDSD</sequence>
<evidence type="ECO:0000256" key="8">
    <source>
        <dbReference type="SAM" id="MobiDB-lite"/>
    </source>
</evidence>
<keyword evidence="6" id="KW-0804">Transcription</keyword>
<protein>
    <recommendedName>
        <fullName evidence="9">Transcription elongation factor Eaf N-terminal domain-containing protein</fullName>
    </recommendedName>
</protein>
<comment type="similarity">
    <text evidence="2">Belongs to the EAF family.</text>
</comment>
<dbReference type="EMBL" id="PZQS01000005">
    <property type="protein sequence ID" value="PVD30220.1"/>
    <property type="molecule type" value="Genomic_DNA"/>
</dbReference>
<feature type="region of interest" description="Disordered" evidence="8">
    <location>
        <begin position="86"/>
        <end position="182"/>
    </location>
</feature>
<keyword evidence="4" id="KW-0805">Transcription regulation</keyword>
<evidence type="ECO:0000256" key="7">
    <source>
        <dbReference type="ARBA" id="ARBA00023242"/>
    </source>
</evidence>
<dbReference type="PANTHER" id="PTHR15970:SF2">
    <property type="entry name" value="ELL-ASSOCIATED FACTOR EAF"/>
    <property type="match status" value="1"/>
</dbReference>
<organism evidence="10 11">
    <name type="scientific">Pomacea canaliculata</name>
    <name type="common">Golden apple snail</name>
    <dbReference type="NCBI Taxonomy" id="400727"/>
    <lineage>
        <taxon>Eukaryota</taxon>
        <taxon>Metazoa</taxon>
        <taxon>Spiralia</taxon>
        <taxon>Lophotrochozoa</taxon>
        <taxon>Mollusca</taxon>
        <taxon>Gastropoda</taxon>
        <taxon>Caenogastropoda</taxon>
        <taxon>Architaenioglossa</taxon>
        <taxon>Ampullarioidea</taxon>
        <taxon>Ampullariidae</taxon>
        <taxon>Pomacea</taxon>
    </lineage>
</organism>
<dbReference type="GO" id="GO:0006368">
    <property type="term" value="P:transcription elongation by RNA polymerase II"/>
    <property type="evidence" value="ECO:0007669"/>
    <property type="project" value="InterPro"/>
</dbReference>
<keyword evidence="11" id="KW-1185">Reference proteome</keyword>
<evidence type="ECO:0000256" key="3">
    <source>
        <dbReference type="ARBA" id="ARBA00022553"/>
    </source>
</evidence>
<dbReference type="GO" id="GO:0003711">
    <property type="term" value="F:transcription elongation factor activity"/>
    <property type="evidence" value="ECO:0007669"/>
    <property type="project" value="TreeGrafter"/>
</dbReference>
<feature type="compositionally biased region" description="Low complexity" evidence="8">
    <location>
        <begin position="104"/>
        <end position="124"/>
    </location>
</feature>
<feature type="compositionally biased region" description="Acidic residues" evidence="8">
    <location>
        <begin position="149"/>
        <end position="158"/>
    </location>
</feature>
<evidence type="ECO:0000259" key="9">
    <source>
        <dbReference type="Pfam" id="PF09816"/>
    </source>
</evidence>
<dbReference type="Pfam" id="PF09816">
    <property type="entry name" value="EAF"/>
    <property type="match status" value="1"/>
</dbReference>
<evidence type="ECO:0000313" key="10">
    <source>
        <dbReference type="EMBL" id="PVD30220.1"/>
    </source>
</evidence>
<feature type="compositionally biased region" description="Polar residues" evidence="8">
    <location>
        <begin position="162"/>
        <end position="182"/>
    </location>
</feature>
<dbReference type="PANTHER" id="PTHR15970">
    <property type="entry name" value="ELL-ASSOCIATED FACTOR EAF"/>
    <property type="match status" value="1"/>
</dbReference>
<accession>A0A2T7P9X4</accession>
<dbReference type="InterPro" id="IPR019194">
    <property type="entry name" value="Tscrpt_elong_fac_Eaf_N"/>
</dbReference>
<reference evidence="10 11" key="1">
    <citation type="submission" date="2018-04" db="EMBL/GenBank/DDBJ databases">
        <title>The genome of golden apple snail Pomacea canaliculata provides insight into stress tolerance and invasive adaptation.</title>
        <authorList>
            <person name="Liu C."/>
            <person name="Liu B."/>
            <person name="Ren Y."/>
            <person name="Zhang Y."/>
            <person name="Wang H."/>
            <person name="Li S."/>
            <person name="Jiang F."/>
            <person name="Yin L."/>
            <person name="Zhang G."/>
            <person name="Qian W."/>
            <person name="Fan W."/>
        </authorList>
    </citation>
    <scope>NUCLEOTIDE SEQUENCE [LARGE SCALE GENOMIC DNA]</scope>
    <source>
        <strain evidence="10">SZHN2017</strain>
        <tissue evidence="10">Muscle</tissue>
    </source>
</reference>
<comment type="subcellular location">
    <subcellularLocation>
        <location evidence="1">Nucleus</location>
    </subcellularLocation>
</comment>
<evidence type="ECO:0000256" key="5">
    <source>
        <dbReference type="ARBA" id="ARBA00023159"/>
    </source>
</evidence>
<proteinExistence type="inferred from homology"/>
<dbReference type="GO" id="GO:0032783">
    <property type="term" value="C:super elongation complex"/>
    <property type="evidence" value="ECO:0007669"/>
    <property type="project" value="InterPro"/>
</dbReference>
<dbReference type="STRING" id="400727.A0A2T7P9X4"/>
<dbReference type="Proteomes" id="UP000245119">
    <property type="component" value="Linkage Group LG5"/>
</dbReference>
<dbReference type="OrthoDB" id="125903at2759"/>